<evidence type="ECO:0000313" key="4">
    <source>
        <dbReference type="Proteomes" id="UP001589700"/>
    </source>
</evidence>
<dbReference type="RefSeq" id="WP_182630681.1">
    <property type="nucleotide sequence ID" value="NZ_JBHMDY010000005.1"/>
</dbReference>
<feature type="signal peptide" evidence="2">
    <location>
        <begin position="1"/>
        <end position="21"/>
    </location>
</feature>
<evidence type="ECO:0000256" key="1">
    <source>
        <dbReference type="SAM" id="MobiDB-lite"/>
    </source>
</evidence>
<protein>
    <recommendedName>
        <fullName evidence="5">Lipoprotein</fullName>
    </recommendedName>
</protein>
<keyword evidence="2" id="KW-0732">Signal</keyword>
<evidence type="ECO:0000256" key="2">
    <source>
        <dbReference type="SAM" id="SignalP"/>
    </source>
</evidence>
<organism evidence="3 4">
    <name type="scientific">Dietzia aerolata</name>
    <dbReference type="NCBI Taxonomy" id="595984"/>
    <lineage>
        <taxon>Bacteria</taxon>
        <taxon>Bacillati</taxon>
        <taxon>Actinomycetota</taxon>
        <taxon>Actinomycetes</taxon>
        <taxon>Mycobacteriales</taxon>
        <taxon>Dietziaceae</taxon>
        <taxon>Dietzia</taxon>
    </lineage>
</organism>
<name>A0ABV5JTL7_9ACTN</name>
<reference evidence="3 4" key="1">
    <citation type="submission" date="2024-09" db="EMBL/GenBank/DDBJ databases">
        <authorList>
            <person name="Sun Q."/>
            <person name="Mori K."/>
        </authorList>
    </citation>
    <scope>NUCLEOTIDE SEQUENCE [LARGE SCALE GENOMIC DNA]</scope>
    <source>
        <strain evidence="3 4">CCM 7659</strain>
    </source>
</reference>
<comment type="caution">
    <text evidence="3">The sequence shown here is derived from an EMBL/GenBank/DDBJ whole genome shotgun (WGS) entry which is preliminary data.</text>
</comment>
<dbReference type="Proteomes" id="UP001589700">
    <property type="component" value="Unassembled WGS sequence"/>
</dbReference>
<keyword evidence="4" id="KW-1185">Reference proteome</keyword>
<gene>
    <name evidence="3" type="ORF">ACFFVD_10620</name>
</gene>
<dbReference type="EMBL" id="JBHMDY010000005">
    <property type="protein sequence ID" value="MFB9260255.1"/>
    <property type="molecule type" value="Genomic_DNA"/>
</dbReference>
<feature type="region of interest" description="Disordered" evidence="1">
    <location>
        <begin position="190"/>
        <end position="209"/>
    </location>
</feature>
<evidence type="ECO:0008006" key="5">
    <source>
        <dbReference type="Google" id="ProtNLM"/>
    </source>
</evidence>
<feature type="compositionally biased region" description="Low complexity" evidence="1">
    <location>
        <begin position="200"/>
        <end position="209"/>
    </location>
</feature>
<sequence length="305" mass="32389">MKKTLTALAATALLVLGGCSAGSDEPDAPELAAPTTSETVEVTEHEIKVGETFTMTSPHYVANVTVTDVFLPASCGEVPYSDGAVYPTRIGIAMDIEVESGNGEGFIPNGVDERTKDGYLKDNRGLAAVTCGDYEELSATNVRTGDKYQGVQWLQDDVAPDSEIIIEPHVSAQEPDVTDIYVLDLSQFDLTGEPEPAPEPTTEAPAAPAATQAPAAAAAPTFSYCYLADGTAMMSDGTTTYMDTCNESAGGPPRLADGRSIYELDTPPVRAPEVEAEKQAGHDWWAECIAVNTPEYCRANDPWQN</sequence>
<evidence type="ECO:0000313" key="3">
    <source>
        <dbReference type="EMBL" id="MFB9260255.1"/>
    </source>
</evidence>
<proteinExistence type="predicted"/>
<dbReference type="PROSITE" id="PS51257">
    <property type="entry name" value="PROKAR_LIPOPROTEIN"/>
    <property type="match status" value="1"/>
</dbReference>
<accession>A0ABV5JTL7</accession>
<feature type="chain" id="PRO_5045218525" description="Lipoprotein" evidence="2">
    <location>
        <begin position="22"/>
        <end position="305"/>
    </location>
</feature>